<dbReference type="InterPro" id="IPR000086">
    <property type="entry name" value="NUDIX_hydrolase_dom"/>
</dbReference>
<dbReference type="InterPro" id="IPR015797">
    <property type="entry name" value="NUDIX_hydrolase-like_dom_sf"/>
</dbReference>
<keyword evidence="4 7" id="KW-0378">Hydrolase</keyword>
<evidence type="ECO:0000256" key="2">
    <source>
        <dbReference type="ARBA" id="ARBA00005582"/>
    </source>
</evidence>
<evidence type="ECO:0000256" key="4">
    <source>
        <dbReference type="ARBA" id="ARBA00022801"/>
    </source>
</evidence>
<proteinExistence type="inferred from homology"/>
<dbReference type="PROSITE" id="PS00893">
    <property type="entry name" value="NUDIX_BOX"/>
    <property type="match status" value="1"/>
</dbReference>
<dbReference type="STRING" id="1408416.GCA_000702765_00112"/>
<keyword evidence="5" id="KW-0460">Magnesium</keyword>
<dbReference type="PROSITE" id="PS51462">
    <property type="entry name" value="NUDIX"/>
    <property type="match status" value="1"/>
</dbReference>
<dbReference type="GO" id="GO:0006281">
    <property type="term" value="P:DNA repair"/>
    <property type="evidence" value="ECO:0007669"/>
    <property type="project" value="InterPro"/>
</dbReference>
<dbReference type="RefSeq" id="WP_051658914.1">
    <property type="nucleotide sequence ID" value="NZ_LR215050.1"/>
</dbReference>
<dbReference type="SUPFAM" id="SSF55811">
    <property type="entry name" value="Nudix"/>
    <property type="match status" value="1"/>
</dbReference>
<dbReference type="Proteomes" id="UP000290909">
    <property type="component" value="Chromosome"/>
</dbReference>
<dbReference type="KEGG" id="ahk:NCTC10172_00706"/>
<dbReference type="GO" id="GO:0046872">
    <property type="term" value="F:metal ion binding"/>
    <property type="evidence" value="ECO:0007669"/>
    <property type="project" value="UniProtKB-KW"/>
</dbReference>
<comment type="similarity">
    <text evidence="2">Belongs to the Nudix hydrolase family.</text>
</comment>
<dbReference type="EMBL" id="LR215050">
    <property type="protein sequence ID" value="VEU82686.1"/>
    <property type="molecule type" value="Genomic_DNA"/>
</dbReference>
<evidence type="ECO:0000313" key="7">
    <source>
        <dbReference type="EMBL" id="VEU82686.1"/>
    </source>
</evidence>
<dbReference type="Gene3D" id="3.90.79.10">
    <property type="entry name" value="Nucleoside Triphosphate Pyrophosphohydrolase"/>
    <property type="match status" value="1"/>
</dbReference>
<dbReference type="GO" id="GO:0005737">
    <property type="term" value="C:cytoplasm"/>
    <property type="evidence" value="ECO:0007669"/>
    <property type="project" value="TreeGrafter"/>
</dbReference>
<dbReference type="InterPro" id="IPR020084">
    <property type="entry name" value="NUDIX_hydrolase_CS"/>
</dbReference>
<dbReference type="GO" id="GO:0008413">
    <property type="term" value="F:8-oxo-7,8-dihydroguanosine triphosphate pyrophosphatase activity"/>
    <property type="evidence" value="ECO:0007669"/>
    <property type="project" value="InterPro"/>
</dbReference>
<organism evidence="7 8">
    <name type="scientific">Acholeplasma hippikon</name>
    <dbReference type="NCBI Taxonomy" id="264636"/>
    <lineage>
        <taxon>Bacteria</taxon>
        <taxon>Bacillati</taxon>
        <taxon>Mycoplasmatota</taxon>
        <taxon>Mollicutes</taxon>
        <taxon>Acholeplasmatales</taxon>
        <taxon>Acholeplasmataceae</taxon>
        <taxon>Acholeplasma</taxon>
    </lineage>
</organism>
<evidence type="ECO:0000259" key="6">
    <source>
        <dbReference type="PROSITE" id="PS51462"/>
    </source>
</evidence>
<dbReference type="EC" id="3.6.1.55" evidence="7"/>
<dbReference type="AlphaFoldDB" id="A0A449BJP1"/>
<protein>
    <submittedName>
        <fullName evidence="7">8-oxo-dGTP diphosphatase</fullName>
        <ecNumber evidence="7">3.6.1.55</ecNumber>
    </submittedName>
</protein>
<comment type="cofactor">
    <cofactor evidence="1">
        <name>Mg(2+)</name>
        <dbReference type="ChEBI" id="CHEBI:18420"/>
    </cofactor>
</comment>
<keyword evidence="8" id="KW-1185">Reference proteome</keyword>
<evidence type="ECO:0000256" key="3">
    <source>
        <dbReference type="ARBA" id="ARBA00022723"/>
    </source>
</evidence>
<dbReference type="PRINTS" id="PR01402">
    <property type="entry name" value="MUTATORMUTX"/>
</dbReference>
<dbReference type="PANTHER" id="PTHR43758:SF2">
    <property type="entry name" value="OXIDIZED PURINE NUCLEOSIDE TRIPHOSPHATE HYDROLASE"/>
    <property type="match status" value="1"/>
</dbReference>
<evidence type="ECO:0000313" key="8">
    <source>
        <dbReference type="Proteomes" id="UP000290909"/>
    </source>
</evidence>
<evidence type="ECO:0000256" key="5">
    <source>
        <dbReference type="ARBA" id="ARBA00022842"/>
    </source>
</evidence>
<dbReference type="CDD" id="cd18886">
    <property type="entry name" value="NUDIX_MutT_Nudt1"/>
    <property type="match status" value="1"/>
</dbReference>
<dbReference type="PANTHER" id="PTHR43758">
    <property type="entry name" value="7,8-DIHYDRO-8-OXOGUANINE TRIPHOSPHATASE"/>
    <property type="match status" value="1"/>
</dbReference>
<reference evidence="7 8" key="1">
    <citation type="submission" date="2019-01" db="EMBL/GenBank/DDBJ databases">
        <authorList>
            <consortium name="Pathogen Informatics"/>
        </authorList>
    </citation>
    <scope>NUCLEOTIDE SEQUENCE [LARGE SCALE GENOMIC DNA]</scope>
    <source>
        <strain evidence="7 8">NCTC10172</strain>
    </source>
</reference>
<feature type="domain" description="Nudix hydrolase" evidence="6">
    <location>
        <begin position="2"/>
        <end position="126"/>
    </location>
</feature>
<accession>A0A449BJP1</accession>
<evidence type="ECO:0000256" key="1">
    <source>
        <dbReference type="ARBA" id="ARBA00001946"/>
    </source>
</evidence>
<dbReference type="InterPro" id="IPR003562">
    <property type="entry name" value="Mutator_MutX_prot"/>
</dbReference>
<name>A0A449BJP1_9MOLU</name>
<gene>
    <name evidence="7" type="primary">mutX_2</name>
    <name evidence="7" type="ORF">NCTC10172_00706</name>
</gene>
<dbReference type="GO" id="GO:0035539">
    <property type="term" value="F:8-oxo-7,8-dihydrodeoxyguanosine triphosphate pyrophosphatase activity"/>
    <property type="evidence" value="ECO:0007669"/>
    <property type="project" value="UniProtKB-EC"/>
</dbReference>
<keyword evidence="3" id="KW-0479">Metal-binding</keyword>
<sequence length="145" mass="17268">MMNQKTVLIYIEKDNHYLLIHKRKADMNQNKYMGVGGKIEPNETAFDAAIRETYEETGLTIKPIYKGNIYFHSFEYTEQMILFKATEYSGEIKESDEGELTWVPKDKLRDLPMWEGDYYFLAKIDELKPFEMHLYYEGDKLVRVK</sequence>
<dbReference type="Pfam" id="PF00293">
    <property type="entry name" value="NUDIX"/>
    <property type="match status" value="1"/>
</dbReference>